<feature type="compositionally biased region" description="Basic and acidic residues" evidence="1">
    <location>
        <begin position="24"/>
        <end position="33"/>
    </location>
</feature>
<dbReference type="Proteomes" id="UP000178187">
    <property type="component" value="Unassembled WGS sequence"/>
</dbReference>
<accession>A0A1G1KQF6</accession>
<gene>
    <name evidence="2" type="ORF">A3G33_05375</name>
</gene>
<evidence type="ECO:0000256" key="1">
    <source>
        <dbReference type="SAM" id="MobiDB-lite"/>
    </source>
</evidence>
<reference evidence="2 3" key="1">
    <citation type="journal article" date="2016" name="Nat. Commun.">
        <title>Thousands of microbial genomes shed light on interconnected biogeochemical processes in an aquifer system.</title>
        <authorList>
            <person name="Anantharaman K."/>
            <person name="Brown C.T."/>
            <person name="Hug L.A."/>
            <person name="Sharon I."/>
            <person name="Castelle C.J."/>
            <person name="Probst A.J."/>
            <person name="Thomas B.C."/>
            <person name="Singh A."/>
            <person name="Wilkins M.J."/>
            <person name="Karaoz U."/>
            <person name="Brodie E.L."/>
            <person name="Williams K.H."/>
            <person name="Hubbard S.S."/>
            <person name="Banfield J.F."/>
        </authorList>
    </citation>
    <scope>NUCLEOTIDE SEQUENCE [LARGE SCALE GENOMIC DNA]</scope>
</reference>
<name>A0A1G1KQF6_9BACT</name>
<evidence type="ECO:0008006" key="4">
    <source>
        <dbReference type="Google" id="ProtNLM"/>
    </source>
</evidence>
<evidence type="ECO:0000313" key="3">
    <source>
        <dbReference type="Proteomes" id="UP000178187"/>
    </source>
</evidence>
<evidence type="ECO:0000313" key="2">
    <source>
        <dbReference type="EMBL" id="OGW95062.1"/>
    </source>
</evidence>
<comment type="caution">
    <text evidence="2">The sequence shown here is derived from an EMBL/GenBank/DDBJ whole genome shotgun (WGS) entry which is preliminary data.</text>
</comment>
<protein>
    <recommendedName>
        <fullName evidence="4">DUF4912 domain-containing protein</fullName>
    </recommendedName>
</protein>
<proteinExistence type="predicted"/>
<dbReference type="InterPro" id="IPR032585">
    <property type="entry name" value="DUF4912"/>
</dbReference>
<dbReference type="EMBL" id="MHFR01000069">
    <property type="protein sequence ID" value="OGW95062.1"/>
    <property type="molecule type" value="Genomic_DNA"/>
</dbReference>
<sequence>MSIFRKKNNSTSDKKTNSKNNSQPKKDTTEGKRRAVAMKAATRSLDSSEVKKTAPTQAIPELQAQQPVQQEIKPHYYESPKRDLPENYGDNQIYLMVRDPYWMYTYWEIQDDHQRNNLAKLGGSWDEVKSVLRVYDISDNAKQPTFFDIVLGGMANTWYIQGQPNHSYFIEIGLLHRDGRFIVLARSNTVTTPRSGMSEVIDEQWMGIDFDKMYALSGGFEMGKSSMELKKLMEERLMGAITSGSGAGMLSSVGSVVKKVKKRGFWFVVDCEVIIYGATEPNAYVTLQGRPVKLRPDGTFSARFAFPDGKIVLDARALSADGVEERTIIPIVERRTERPDPVFKKEFKGE</sequence>
<dbReference type="Pfam" id="PF16258">
    <property type="entry name" value="DUF4912"/>
    <property type="match status" value="1"/>
</dbReference>
<dbReference type="AlphaFoldDB" id="A0A1G1KQF6"/>
<organism evidence="2 3">
    <name type="scientific">Candidatus Danuiimicrobium aquiferis</name>
    <dbReference type="NCBI Taxonomy" id="1801832"/>
    <lineage>
        <taxon>Bacteria</taxon>
        <taxon>Pseudomonadati</taxon>
        <taxon>Candidatus Omnitrophota</taxon>
        <taxon>Candidatus Danuiimicrobium</taxon>
    </lineage>
</organism>
<feature type="region of interest" description="Disordered" evidence="1">
    <location>
        <begin position="1"/>
        <end position="58"/>
    </location>
</feature>